<name>A0ABU5GX20_9BACT</name>
<organism evidence="2 3">
    <name type="scientific">Hyalangium rubrum</name>
    <dbReference type="NCBI Taxonomy" id="3103134"/>
    <lineage>
        <taxon>Bacteria</taxon>
        <taxon>Pseudomonadati</taxon>
        <taxon>Myxococcota</taxon>
        <taxon>Myxococcia</taxon>
        <taxon>Myxococcales</taxon>
        <taxon>Cystobacterineae</taxon>
        <taxon>Archangiaceae</taxon>
        <taxon>Hyalangium</taxon>
    </lineage>
</organism>
<comment type="caution">
    <text evidence="2">The sequence shown here is derived from an EMBL/GenBank/DDBJ whole genome shotgun (WGS) entry which is preliminary data.</text>
</comment>
<dbReference type="SUPFAM" id="SSF143597">
    <property type="entry name" value="YojJ-like"/>
    <property type="match status" value="1"/>
</dbReference>
<evidence type="ECO:0000259" key="1">
    <source>
        <dbReference type="Pfam" id="PF21751"/>
    </source>
</evidence>
<keyword evidence="3" id="KW-1185">Reference proteome</keyword>
<evidence type="ECO:0000313" key="3">
    <source>
        <dbReference type="Proteomes" id="UP001291309"/>
    </source>
</evidence>
<sequence length="427" mass="46583">MAPSEAGTTYTKGMASPHKYPRDVVKAMLDDEEFLREVREEMTGTPEPSQGPSSEVLEQLVETMLFASMATEEGRIEPVGVVFAEAKDDFEAGPRERMWDLMTLRVPRAFTVPEVTKLASICDIPRSFLAVVRVGGELKILGVATPGVRLFLSEDRLVRVLAPRTGTVVVYRGPSETVRYERGTIYVSPPPYLGTAQRRREEQMTSIARDLLSSKTRHSPLRIFTECSQLVAGMSQRGHGGIIAILGPDDDPAPLIEGSRELAQPIRFGAAIREHQDLEDEENPLAHAERAIHLGTEILLALPGEQSRSERVADRLDQLRQQIVRLATVDGAVVMSHSLDVLAFGVKLPAGHDAAPEVCSVNANGELGARWPSERHGTRHRAAAAFASMFPKGLALIVSQDGGAAVFHTFESKVVCWPLSISVAGSR</sequence>
<dbReference type="RefSeq" id="WP_321544442.1">
    <property type="nucleotide sequence ID" value="NZ_JAXIVS010000001.1"/>
</dbReference>
<dbReference type="Pfam" id="PF21751">
    <property type="entry name" value="DACNV"/>
    <property type="match status" value="1"/>
</dbReference>
<evidence type="ECO:0000313" key="2">
    <source>
        <dbReference type="EMBL" id="MDY7225738.1"/>
    </source>
</evidence>
<dbReference type="InterPro" id="IPR036888">
    <property type="entry name" value="DNA_integrity_DisA_N_sf"/>
</dbReference>
<dbReference type="EMBL" id="JAXIVS010000001">
    <property type="protein sequence ID" value="MDY7225738.1"/>
    <property type="molecule type" value="Genomic_DNA"/>
</dbReference>
<accession>A0ABU5GX20</accession>
<proteinExistence type="predicted"/>
<reference evidence="2 3" key="1">
    <citation type="submission" date="2023-12" db="EMBL/GenBank/DDBJ databases">
        <title>the genome sequence of Hyalangium sp. s54d21.</title>
        <authorList>
            <person name="Zhang X."/>
        </authorList>
    </citation>
    <scope>NUCLEOTIDE SEQUENCE [LARGE SCALE GENOMIC DNA]</scope>
    <source>
        <strain evidence="3">s54d21</strain>
    </source>
</reference>
<dbReference type="Gene3D" id="3.40.1700.10">
    <property type="entry name" value="DNA integrity scanning protein, DisA, N-terminal domain"/>
    <property type="match status" value="1"/>
</dbReference>
<feature type="domain" description="Probable sensor" evidence="1">
    <location>
        <begin position="50"/>
        <end position="144"/>
    </location>
</feature>
<gene>
    <name evidence="2" type="ORF">SYV04_05065</name>
</gene>
<protein>
    <recommendedName>
        <fullName evidence="1">Probable sensor domain-containing protein</fullName>
    </recommendedName>
</protein>
<dbReference type="InterPro" id="IPR048551">
    <property type="entry name" value="DACNV"/>
</dbReference>
<dbReference type="Proteomes" id="UP001291309">
    <property type="component" value="Unassembled WGS sequence"/>
</dbReference>